<keyword evidence="3 7" id="KW-0547">Nucleotide-binding</keyword>
<keyword evidence="7" id="KW-0460">Magnesium</keyword>
<dbReference type="InterPro" id="IPR025867">
    <property type="entry name" value="MnmE_helical"/>
</dbReference>
<keyword evidence="4 7" id="KW-0378">Hydrolase</keyword>
<evidence type="ECO:0000256" key="5">
    <source>
        <dbReference type="ARBA" id="ARBA00022958"/>
    </source>
</evidence>
<dbReference type="EC" id="3.6.-.-" evidence="7"/>
<accession>A0A3T0E5Z7</accession>
<comment type="cofactor">
    <cofactor evidence="7">
        <name>K(+)</name>
        <dbReference type="ChEBI" id="CHEBI:29103"/>
    </cofactor>
    <text evidence="7">Binds 1 potassium ion per subunit.</text>
</comment>
<evidence type="ECO:0000256" key="3">
    <source>
        <dbReference type="ARBA" id="ARBA00022741"/>
    </source>
</evidence>
<dbReference type="AlphaFoldDB" id="A0A3T0E5Z7"/>
<dbReference type="FunFam" id="3.30.1360.120:FF:000007">
    <property type="entry name" value="tRNA modification GTPase GTPBP3, mitochondrial"/>
    <property type="match status" value="1"/>
</dbReference>
<keyword evidence="10" id="KW-1185">Reference proteome</keyword>
<dbReference type="InterPro" id="IPR006073">
    <property type="entry name" value="GTP-bd"/>
</dbReference>
<dbReference type="GO" id="GO:0002098">
    <property type="term" value="P:tRNA wobble uridine modification"/>
    <property type="evidence" value="ECO:0007669"/>
    <property type="project" value="TreeGrafter"/>
</dbReference>
<evidence type="ECO:0000313" key="9">
    <source>
        <dbReference type="EMBL" id="AZU02627.1"/>
    </source>
</evidence>
<evidence type="ECO:0000313" key="10">
    <source>
        <dbReference type="Proteomes" id="UP000286954"/>
    </source>
</evidence>
<feature type="binding site" evidence="7">
    <location>
        <position position="249"/>
    </location>
    <ligand>
        <name>Mg(2+)</name>
        <dbReference type="ChEBI" id="CHEBI:18420"/>
    </ligand>
</feature>
<proteinExistence type="inferred from homology"/>
<name>A0A3T0E5Z7_9PROT</name>
<dbReference type="InterPro" id="IPR004520">
    <property type="entry name" value="GTPase_MnmE"/>
</dbReference>
<dbReference type="SUPFAM" id="SSF116878">
    <property type="entry name" value="TrmE connector domain"/>
    <property type="match status" value="1"/>
</dbReference>
<reference evidence="9 10" key="1">
    <citation type="submission" date="2016-12" db="EMBL/GenBank/DDBJ databases">
        <title>The genome of dimorphic prosthecate Glycocaulis alkaliphilus 6b-8t, isolated from crude oil dictates its adaptability in petroleum environments.</title>
        <authorList>
            <person name="Wu X.-L."/>
            <person name="Geng S."/>
        </authorList>
    </citation>
    <scope>NUCLEOTIDE SEQUENCE [LARGE SCALE GENOMIC DNA]</scope>
    <source>
        <strain evidence="9 10">6B-8</strain>
    </source>
</reference>
<dbReference type="Gene3D" id="3.30.1360.120">
    <property type="entry name" value="Probable tRNA modification gtpase trme, domain 1"/>
    <property type="match status" value="1"/>
</dbReference>
<dbReference type="OrthoDB" id="9805918at2"/>
<feature type="binding site" evidence="7">
    <location>
        <begin position="224"/>
        <end position="229"/>
    </location>
    <ligand>
        <name>GTP</name>
        <dbReference type="ChEBI" id="CHEBI:37565"/>
    </ligand>
</feature>
<dbReference type="InterPro" id="IPR027417">
    <property type="entry name" value="P-loop_NTPase"/>
</dbReference>
<dbReference type="InterPro" id="IPR027266">
    <property type="entry name" value="TrmE/GcvT-like"/>
</dbReference>
<dbReference type="EMBL" id="CP018911">
    <property type="protein sequence ID" value="AZU02627.1"/>
    <property type="molecule type" value="Genomic_DNA"/>
</dbReference>
<comment type="function">
    <text evidence="7">Exhibits a very high intrinsic GTPase hydrolysis rate. Involved in the addition of a carboxymethylaminomethyl (cmnm) group at the wobble position (U34) of certain tRNAs, forming tRNA-cmnm(5)s(2)U34.</text>
</comment>
<dbReference type="PANTHER" id="PTHR42714">
    <property type="entry name" value="TRNA MODIFICATION GTPASE GTPBP3"/>
    <property type="match status" value="1"/>
</dbReference>
<dbReference type="GO" id="GO:0005737">
    <property type="term" value="C:cytoplasm"/>
    <property type="evidence" value="ECO:0007669"/>
    <property type="project" value="UniProtKB-SubCell"/>
</dbReference>
<dbReference type="SUPFAM" id="SSF52540">
    <property type="entry name" value="P-loop containing nucleoside triphosphate hydrolases"/>
    <property type="match status" value="1"/>
</dbReference>
<comment type="caution">
    <text evidence="7">Lacks conserved residue(s) required for the propagation of feature annotation.</text>
</comment>
<evidence type="ECO:0000256" key="1">
    <source>
        <dbReference type="ARBA" id="ARBA00011043"/>
    </source>
</evidence>
<comment type="subunit">
    <text evidence="7">Homodimer. Heterotetramer of two MnmE and two MnmG subunits.</text>
</comment>
<feature type="binding site" evidence="7">
    <location>
        <position position="248"/>
    </location>
    <ligand>
        <name>K(+)</name>
        <dbReference type="ChEBI" id="CHEBI:29103"/>
    </ligand>
</feature>
<dbReference type="Proteomes" id="UP000286954">
    <property type="component" value="Chromosome"/>
</dbReference>
<keyword evidence="6 7" id="KW-0342">GTP-binding</keyword>
<feature type="binding site" evidence="7">
    <location>
        <position position="243"/>
    </location>
    <ligand>
        <name>K(+)</name>
        <dbReference type="ChEBI" id="CHEBI:29103"/>
    </ligand>
</feature>
<feature type="binding site" evidence="7">
    <location>
        <begin position="243"/>
        <end position="249"/>
    </location>
    <ligand>
        <name>GTP</name>
        <dbReference type="ChEBI" id="CHEBI:37565"/>
    </ligand>
</feature>
<dbReference type="Gene3D" id="3.40.50.300">
    <property type="entry name" value="P-loop containing nucleotide triphosphate hydrolases"/>
    <property type="match status" value="1"/>
</dbReference>
<keyword evidence="2 7" id="KW-0819">tRNA processing</keyword>
<gene>
    <name evidence="7" type="primary">mnmE</name>
    <name evidence="7" type="synonym">trmE</name>
    <name evidence="9" type="ORF">X907_0077</name>
</gene>
<keyword evidence="5 7" id="KW-0630">Potassium</keyword>
<feature type="binding site" evidence="7">
    <location>
        <position position="228"/>
    </location>
    <ligand>
        <name>Mg(2+)</name>
        <dbReference type="ChEBI" id="CHEBI:18420"/>
    </ligand>
</feature>
<dbReference type="InterPro" id="IPR018948">
    <property type="entry name" value="GTP-bd_TrmE_N"/>
</dbReference>
<evidence type="ECO:0000256" key="6">
    <source>
        <dbReference type="ARBA" id="ARBA00023134"/>
    </source>
</evidence>
<comment type="subcellular location">
    <subcellularLocation>
        <location evidence="7">Cytoplasm</location>
    </subcellularLocation>
</comment>
<feature type="binding site" evidence="7">
    <location>
        <position position="224"/>
    </location>
    <ligand>
        <name>K(+)</name>
        <dbReference type="ChEBI" id="CHEBI:29103"/>
    </ligand>
</feature>
<keyword evidence="7" id="KW-0963">Cytoplasm</keyword>
<feature type="binding site" evidence="7">
    <location>
        <begin position="268"/>
        <end position="271"/>
    </location>
    <ligand>
        <name>GTP</name>
        <dbReference type="ChEBI" id="CHEBI:37565"/>
    </ligand>
</feature>
<dbReference type="NCBIfam" id="NF003661">
    <property type="entry name" value="PRK05291.1-3"/>
    <property type="match status" value="1"/>
</dbReference>
<dbReference type="NCBIfam" id="TIGR00450">
    <property type="entry name" value="mnmE_trmE_thdF"/>
    <property type="match status" value="1"/>
</dbReference>
<protein>
    <recommendedName>
        <fullName evidence="7">tRNA modification GTPase MnmE</fullName>
        <ecNumber evidence="7">3.6.-.-</ecNumber>
    </recommendedName>
</protein>
<dbReference type="GO" id="GO:0046872">
    <property type="term" value="F:metal ion binding"/>
    <property type="evidence" value="ECO:0007669"/>
    <property type="project" value="UniProtKB-KW"/>
</dbReference>
<feature type="binding site" evidence="7">
    <location>
        <position position="245"/>
    </location>
    <ligand>
        <name>K(+)</name>
        <dbReference type="ChEBI" id="CHEBI:29103"/>
    </ligand>
</feature>
<dbReference type="GO" id="GO:0003924">
    <property type="term" value="F:GTPase activity"/>
    <property type="evidence" value="ECO:0007669"/>
    <property type="project" value="UniProtKB-UniRule"/>
</dbReference>
<dbReference type="HAMAP" id="MF_00379">
    <property type="entry name" value="GTPase_MnmE"/>
    <property type="match status" value="1"/>
</dbReference>
<sequence length="441" mass="46718">MTDTIFALASGAGRAGVAIVRVSGPDAGPALAALAGSLPEPRRAALRSLNARDGSLIDRALLLWFPAPQSFTGEDVAEFHVHGGPAVIEALSEALIAEGLRPAEPGEFSRRAFAHGQMDLTEAEGLADLIDAETQTQRQQALAQMGGALGSLYGEWRDALIDTLAAIEGEIDFPDEDDVPEGLSERAGPPLETLCASMRAHLADNHRGERVRDGFTIAVIGAPNAGKSSFINYMAQRDAAIVSDIPGTTRDIIEVRLIRAGFVVYMADTAGLREASDVIEAEGVRRALARAESADMRCLMIDVSRETPDEAAFAMLRPGDVVLLNKTDLASVDAPVPEGVAAFPVSVKTASGLDAFNAWLDRELVTRLGGAEAAPLSRARHRELVQRALASLEEALSLLSSRPELAGAEVNRAIRALGELTGAVDIEDVLDRVFSQFCIGK</sequence>
<evidence type="ECO:0000256" key="2">
    <source>
        <dbReference type="ARBA" id="ARBA00022694"/>
    </source>
</evidence>
<dbReference type="InterPro" id="IPR005225">
    <property type="entry name" value="Small_GTP-bd"/>
</dbReference>
<dbReference type="Pfam" id="PF12631">
    <property type="entry name" value="MnmE_helical"/>
    <property type="match status" value="1"/>
</dbReference>
<dbReference type="PANTHER" id="PTHR42714:SF2">
    <property type="entry name" value="TRNA MODIFICATION GTPASE GTPBP3, MITOCHONDRIAL"/>
    <property type="match status" value="1"/>
</dbReference>
<dbReference type="InterPro" id="IPR027368">
    <property type="entry name" value="MnmE_dom2"/>
</dbReference>
<comment type="similarity">
    <text evidence="1 7 8">Belongs to the TRAFAC class TrmE-Era-EngA-EngB-Septin-like GTPase superfamily. TrmE GTPase family.</text>
</comment>
<evidence type="ECO:0000256" key="7">
    <source>
        <dbReference type="HAMAP-Rule" id="MF_00379"/>
    </source>
</evidence>
<dbReference type="KEGG" id="gak:X907_0077"/>
<dbReference type="InterPro" id="IPR031168">
    <property type="entry name" value="G_TrmE"/>
</dbReference>
<dbReference type="GO" id="GO:0030488">
    <property type="term" value="P:tRNA methylation"/>
    <property type="evidence" value="ECO:0007669"/>
    <property type="project" value="TreeGrafter"/>
</dbReference>
<dbReference type="NCBIfam" id="TIGR00231">
    <property type="entry name" value="small_GTP"/>
    <property type="match status" value="1"/>
</dbReference>
<dbReference type="Gene3D" id="1.20.120.430">
    <property type="entry name" value="tRNA modification GTPase MnmE domain 2"/>
    <property type="match status" value="1"/>
</dbReference>
<organism evidence="9 10">
    <name type="scientific">Glycocaulis alkaliphilus</name>
    <dbReference type="NCBI Taxonomy" id="1434191"/>
    <lineage>
        <taxon>Bacteria</taxon>
        <taxon>Pseudomonadati</taxon>
        <taxon>Pseudomonadota</taxon>
        <taxon>Alphaproteobacteria</taxon>
        <taxon>Maricaulales</taxon>
        <taxon>Maricaulaceae</taxon>
        <taxon>Glycocaulis</taxon>
    </lineage>
</organism>
<keyword evidence="7" id="KW-0479">Metal-binding</keyword>
<dbReference type="CDD" id="cd04164">
    <property type="entry name" value="trmE"/>
    <property type="match status" value="1"/>
</dbReference>
<dbReference type="Pfam" id="PF10396">
    <property type="entry name" value="TrmE_N"/>
    <property type="match status" value="1"/>
</dbReference>
<dbReference type="Pfam" id="PF01926">
    <property type="entry name" value="MMR_HSR1"/>
    <property type="match status" value="1"/>
</dbReference>
<evidence type="ECO:0000256" key="4">
    <source>
        <dbReference type="ARBA" id="ARBA00022801"/>
    </source>
</evidence>
<evidence type="ECO:0000256" key="8">
    <source>
        <dbReference type="RuleBase" id="RU003313"/>
    </source>
</evidence>
<dbReference type="CDD" id="cd14858">
    <property type="entry name" value="TrmE_N"/>
    <property type="match status" value="1"/>
</dbReference>
<dbReference type="GO" id="GO:0005525">
    <property type="term" value="F:GTP binding"/>
    <property type="evidence" value="ECO:0007669"/>
    <property type="project" value="UniProtKB-UniRule"/>
</dbReference>
<dbReference type="RefSeq" id="WP_127565096.1">
    <property type="nucleotide sequence ID" value="NZ_BMFB01000004.1"/>
</dbReference>